<reference evidence="2" key="1">
    <citation type="submission" date="2022-11" db="UniProtKB">
        <authorList>
            <consortium name="WormBaseParasite"/>
        </authorList>
    </citation>
    <scope>IDENTIFICATION</scope>
</reference>
<dbReference type="Proteomes" id="UP000887563">
    <property type="component" value="Unplaced"/>
</dbReference>
<keyword evidence="1" id="KW-1185">Reference proteome</keyword>
<evidence type="ECO:0000313" key="1">
    <source>
        <dbReference type="Proteomes" id="UP000887563"/>
    </source>
</evidence>
<name>A0A914LJ15_MELIC</name>
<dbReference type="WBParaSite" id="Minc3s00568g14407">
    <property type="protein sequence ID" value="Minc3s00568g14407"/>
    <property type="gene ID" value="Minc3s00568g14407"/>
</dbReference>
<sequence length="146" mass="17396">MLPSLHILLTSQSACHPLHQREQLPFQQAEHHQEQSAYQSLQEQFEYLPFRQEPFGCLHRHSQQAPFGFHPSRRELSECRPFRQELSECRPSRRELSGCRPSLREQFECLPCRREQSGCRPSLRELSECHRQILPLQSECHRRLQP</sequence>
<proteinExistence type="predicted"/>
<evidence type="ECO:0000313" key="2">
    <source>
        <dbReference type="WBParaSite" id="Minc3s00568g14407"/>
    </source>
</evidence>
<dbReference type="AlphaFoldDB" id="A0A914LJ15"/>
<organism evidence="1 2">
    <name type="scientific">Meloidogyne incognita</name>
    <name type="common">Southern root-knot nematode worm</name>
    <name type="synonym">Oxyuris incognita</name>
    <dbReference type="NCBI Taxonomy" id="6306"/>
    <lineage>
        <taxon>Eukaryota</taxon>
        <taxon>Metazoa</taxon>
        <taxon>Ecdysozoa</taxon>
        <taxon>Nematoda</taxon>
        <taxon>Chromadorea</taxon>
        <taxon>Rhabditida</taxon>
        <taxon>Tylenchina</taxon>
        <taxon>Tylenchomorpha</taxon>
        <taxon>Tylenchoidea</taxon>
        <taxon>Meloidogynidae</taxon>
        <taxon>Meloidogyninae</taxon>
        <taxon>Meloidogyne</taxon>
        <taxon>Meloidogyne incognita group</taxon>
    </lineage>
</organism>
<protein>
    <submittedName>
        <fullName evidence="2">Candidate secreted effector</fullName>
    </submittedName>
</protein>
<accession>A0A914LJ15</accession>